<dbReference type="EMBL" id="CAWUPB010001087">
    <property type="protein sequence ID" value="CAK7337586.1"/>
    <property type="molecule type" value="Genomic_DNA"/>
</dbReference>
<dbReference type="AlphaFoldDB" id="A0AAV1RMH0"/>
<protein>
    <submittedName>
        <fullName evidence="1">Uncharacterized protein</fullName>
    </submittedName>
</protein>
<keyword evidence="2" id="KW-1185">Reference proteome</keyword>
<comment type="caution">
    <text evidence="1">The sequence shown here is derived from an EMBL/GenBank/DDBJ whole genome shotgun (WGS) entry which is preliminary data.</text>
</comment>
<evidence type="ECO:0000313" key="1">
    <source>
        <dbReference type="EMBL" id="CAK7337586.1"/>
    </source>
</evidence>
<accession>A0AAV1RMH0</accession>
<reference evidence="1 2" key="1">
    <citation type="submission" date="2024-01" db="EMBL/GenBank/DDBJ databases">
        <authorList>
            <person name="Waweru B."/>
        </authorList>
    </citation>
    <scope>NUCLEOTIDE SEQUENCE [LARGE SCALE GENOMIC DNA]</scope>
</reference>
<name>A0AAV1RMH0_9ROSI</name>
<organism evidence="1 2">
    <name type="scientific">Dovyalis caffra</name>
    <dbReference type="NCBI Taxonomy" id="77055"/>
    <lineage>
        <taxon>Eukaryota</taxon>
        <taxon>Viridiplantae</taxon>
        <taxon>Streptophyta</taxon>
        <taxon>Embryophyta</taxon>
        <taxon>Tracheophyta</taxon>
        <taxon>Spermatophyta</taxon>
        <taxon>Magnoliopsida</taxon>
        <taxon>eudicotyledons</taxon>
        <taxon>Gunneridae</taxon>
        <taxon>Pentapetalae</taxon>
        <taxon>rosids</taxon>
        <taxon>fabids</taxon>
        <taxon>Malpighiales</taxon>
        <taxon>Salicaceae</taxon>
        <taxon>Flacourtieae</taxon>
        <taxon>Dovyalis</taxon>
    </lineage>
</organism>
<sequence length="88" mass="9687">MPSSSHPSNKISASKTCIAIMRQNNSKALGEVTFYGYAIGSQIMSLPAQKAEKCWPRAKFIRALSKAKLPVQLKGMVHRNPENMPINS</sequence>
<proteinExistence type="predicted"/>
<gene>
    <name evidence="1" type="ORF">DCAF_LOCUS12622</name>
</gene>
<evidence type="ECO:0000313" key="2">
    <source>
        <dbReference type="Proteomes" id="UP001314170"/>
    </source>
</evidence>
<dbReference type="Proteomes" id="UP001314170">
    <property type="component" value="Unassembled WGS sequence"/>
</dbReference>